<organism evidence="1 2">
    <name type="scientific">Enterococcus ureasiticus</name>
    <dbReference type="NCBI Taxonomy" id="903984"/>
    <lineage>
        <taxon>Bacteria</taxon>
        <taxon>Bacillati</taxon>
        <taxon>Bacillota</taxon>
        <taxon>Bacilli</taxon>
        <taxon>Lactobacillales</taxon>
        <taxon>Enterococcaceae</taxon>
        <taxon>Enterococcus</taxon>
    </lineage>
</organism>
<gene>
    <name evidence="1" type="ORF">BCR21_05090</name>
</gene>
<dbReference type="EMBL" id="MIJZ01000001">
    <property type="protein sequence ID" value="OEG14367.1"/>
    <property type="molecule type" value="Genomic_DNA"/>
</dbReference>
<dbReference type="OrthoDB" id="2185373at2"/>
<sequence length="102" mass="11480">MDKIIGTIFVGATLVSLFAMPETTQAANKWNIIDIEESIEIPSWASGNKTPEFVIHETNTAGVPPLIIRHTKGNKTGFLTRKEYYKLPNSIEWYAKYSGHIQ</sequence>
<protein>
    <submittedName>
        <fullName evidence="1">Uncharacterized protein</fullName>
    </submittedName>
</protein>
<dbReference type="STRING" id="903984.BCR21_05090"/>
<dbReference type="AlphaFoldDB" id="A0A1E5GNU2"/>
<dbReference type="RefSeq" id="WP_069645400.1">
    <property type="nucleotide sequence ID" value="NZ_MIJZ01000001.1"/>
</dbReference>
<proteinExistence type="predicted"/>
<comment type="caution">
    <text evidence="1">The sequence shown here is derived from an EMBL/GenBank/DDBJ whole genome shotgun (WGS) entry which is preliminary data.</text>
</comment>
<reference evidence="2" key="1">
    <citation type="submission" date="2016-09" db="EMBL/GenBank/DDBJ databases">
        <authorList>
            <person name="Gulvik C.A."/>
        </authorList>
    </citation>
    <scope>NUCLEOTIDE SEQUENCE [LARGE SCALE GENOMIC DNA]</scope>
    <source>
        <strain evidence="2">DSM 23328</strain>
    </source>
</reference>
<accession>A0A1E5GNU2</accession>
<evidence type="ECO:0000313" key="2">
    <source>
        <dbReference type="Proteomes" id="UP000094068"/>
    </source>
</evidence>
<name>A0A1E5GNU2_9ENTE</name>
<keyword evidence="2" id="KW-1185">Reference proteome</keyword>
<evidence type="ECO:0000313" key="1">
    <source>
        <dbReference type="EMBL" id="OEG14367.1"/>
    </source>
</evidence>
<dbReference type="Proteomes" id="UP000094068">
    <property type="component" value="Unassembled WGS sequence"/>
</dbReference>